<feature type="chain" id="PRO_5028820339" evidence="1">
    <location>
        <begin position="21"/>
        <end position="140"/>
    </location>
</feature>
<protein>
    <submittedName>
        <fullName evidence="2">Uncharacterized protein</fullName>
    </submittedName>
</protein>
<evidence type="ECO:0000313" key="2">
    <source>
        <dbReference type="EMBL" id="QNM82843.1"/>
    </source>
</evidence>
<dbReference type="EMBL" id="CP060697">
    <property type="protein sequence ID" value="QNM82843.1"/>
    <property type="molecule type" value="Genomic_DNA"/>
</dbReference>
<gene>
    <name evidence="2" type="ORF">H8M03_00240</name>
</gene>
<organism evidence="2 3">
    <name type="scientific">Sphingomonas sabuli</name>
    <dbReference type="NCBI Taxonomy" id="2764186"/>
    <lineage>
        <taxon>Bacteria</taxon>
        <taxon>Pseudomonadati</taxon>
        <taxon>Pseudomonadota</taxon>
        <taxon>Alphaproteobacteria</taxon>
        <taxon>Sphingomonadales</taxon>
        <taxon>Sphingomonadaceae</taxon>
        <taxon>Sphingomonas</taxon>
    </lineage>
</organism>
<dbReference type="Proteomes" id="UP000515861">
    <property type="component" value="Chromosome"/>
</dbReference>
<reference evidence="2 3" key="1">
    <citation type="submission" date="2020-08" db="EMBL/GenBank/DDBJ databases">
        <title>Sphingomonas sp. sand1-3 16S ribosomal RNA gene Genome sequencing and assembly.</title>
        <authorList>
            <person name="Kang M."/>
        </authorList>
    </citation>
    <scope>NUCLEOTIDE SEQUENCE [LARGE SCALE GENOMIC DNA]</scope>
    <source>
        <strain evidence="3">sand1-3</strain>
    </source>
</reference>
<evidence type="ECO:0000313" key="3">
    <source>
        <dbReference type="Proteomes" id="UP000515861"/>
    </source>
</evidence>
<keyword evidence="1" id="KW-0732">Signal</keyword>
<feature type="signal peptide" evidence="1">
    <location>
        <begin position="1"/>
        <end position="20"/>
    </location>
</feature>
<keyword evidence="3" id="KW-1185">Reference proteome</keyword>
<proteinExistence type="predicted"/>
<accession>A0A7G9L2J4</accession>
<sequence>MTFDLFLSLLPMLLGMTGSAAPGETGVRTLVVQEQLILRVPVRPQPRRFEWEEKKGPKCISAHEIRGAFLSDSEHVDLLLSGKRLMRAELRDDCPSLDFYTGFYLNSDDERICAKRDVVRSRVGASCRIQRFRNLVPKVR</sequence>
<dbReference type="KEGG" id="ssau:H8M03_00240"/>
<name>A0A7G9L2J4_9SPHN</name>
<dbReference type="RefSeq" id="WP_187479798.1">
    <property type="nucleotide sequence ID" value="NZ_CP060697.1"/>
</dbReference>
<evidence type="ECO:0000256" key="1">
    <source>
        <dbReference type="SAM" id="SignalP"/>
    </source>
</evidence>
<dbReference type="AlphaFoldDB" id="A0A7G9L2J4"/>